<evidence type="ECO:0000313" key="2">
    <source>
        <dbReference type="Proteomes" id="UP000324575"/>
    </source>
</evidence>
<comment type="caution">
    <text evidence="1">The sequence shown here is derived from an EMBL/GenBank/DDBJ whole genome shotgun (WGS) entry which is preliminary data.</text>
</comment>
<name>A0A5M8P4C5_9BACT</name>
<dbReference type="EMBL" id="SNRX01000003">
    <property type="protein sequence ID" value="KAA6303182.1"/>
    <property type="molecule type" value="Genomic_DNA"/>
</dbReference>
<accession>A0A5M8P4C5</accession>
<dbReference type="AlphaFoldDB" id="A0A5M8P4C5"/>
<organism evidence="1 2">
    <name type="scientific">Candidatus Ordinivivax streblomastigis</name>
    <dbReference type="NCBI Taxonomy" id="2540710"/>
    <lineage>
        <taxon>Bacteria</taxon>
        <taxon>Pseudomonadati</taxon>
        <taxon>Bacteroidota</taxon>
        <taxon>Bacteroidia</taxon>
        <taxon>Bacteroidales</taxon>
        <taxon>Candidatus Ordinivivax</taxon>
    </lineage>
</organism>
<gene>
    <name evidence="1" type="ORF">EZS26_000785</name>
</gene>
<proteinExistence type="predicted"/>
<dbReference type="Proteomes" id="UP000324575">
    <property type="component" value="Unassembled WGS sequence"/>
</dbReference>
<reference evidence="1 2" key="1">
    <citation type="submission" date="2019-03" db="EMBL/GenBank/DDBJ databases">
        <title>Single cell metagenomics reveals metabolic interactions within the superorganism composed of flagellate Streblomastix strix and complex community of Bacteroidetes bacteria on its surface.</title>
        <authorList>
            <person name="Treitli S.C."/>
            <person name="Kolisko M."/>
            <person name="Husnik F."/>
            <person name="Keeling P."/>
            <person name="Hampl V."/>
        </authorList>
    </citation>
    <scope>NUCLEOTIDE SEQUENCE [LARGE SCALE GENOMIC DNA]</scope>
    <source>
        <strain evidence="1">St1</strain>
    </source>
</reference>
<protein>
    <submittedName>
        <fullName evidence="1">Uncharacterized protein</fullName>
    </submittedName>
</protein>
<evidence type="ECO:0000313" key="1">
    <source>
        <dbReference type="EMBL" id="KAA6303182.1"/>
    </source>
</evidence>
<sequence>MNADLSKYKEGFNAGFLRLRQIDVERATNDLWEALGVNNRESFRYYKLGRQKCDAEQIEKVENVFRNYGVTDKIWGV</sequence>